<keyword evidence="3" id="KW-1185">Reference proteome</keyword>
<reference evidence="2 3" key="1">
    <citation type="journal article" date="2018" name="Mol. Biol. Evol.">
        <title>Analysis of the draft genome of the red seaweed Gracilariopsis chorda provides insights into genome size evolution in Rhodophyta.</title>
        <authorList>
            <person name="Lee J."/>
            <person name="Yang E.C."/>
            <person name="Graf L."/>
            <person name="Yang J.H."/>
            <person name="Qiu H."/>
            <person name="Zel Zion U."/>
            <person name="Chan C.X."/>
            <person name="Stephens T.G."/>
            <person name="Weber A.P.M."/>
            <person name="Boo G.H."/>
            <person name="Boo S.M."/>
            <person name="Kim K.M."/>
            <person name="Shin Y."/>
            <person name="Jung M."/>
            <person name="Lee S.J."/>
            <person name="Yim H.S."/>
            <person name="Lee J.H."/>
            <person name="Bhattacharya D."/>
            <person name="Yoon H.S."/>
        </authorList>
    </citation>
    <scope>NUCLEOTIDE SEQUENCE [LARGE SCALE GENOMIC DNA]</scope>
    <source>
        <strain evidence="2 3">SKKU-2015</strain>
        <tissue evidence="2">Whole body</tissue>
    </source>
</reference>
<feature type="region of interest" description="Disordered" evidence="1">
    <location>
        <begin position="74"/>
        <end position="198"/>
    </location>
</feature>
<dbReference type="AlphaFoldDB" id="A0A2V3J3S9"/>
<dbReference type="CDD" id="cd14686">
    <property type="entry name" value="bZIP"/>
    <property type="match status" value="1"/>
</dbReference>
<evidence type="ECO:0008006" key="4">
    <source>
        <dbReference type="Google" id="ProtNLM"/>
    </source>
</evidence>
<evidence type="ECO:0000313" key="3">
    <source>
        <dbReference type="Proteomes" id="UP000247409"/>
    </source>
</evidence>
<gene>
    <name evidence="2" type="ORF">BWQ96_02231</name>
</gene>
<accession>A0A2V3J3S9</accession>
<dbReference type="EMBL" id="NBIV01000017">
    <property type="protein sequence ID" value="PXF48040.1"/>
    <property type="molecule type" value="Genomic_DNA"/>
</dbReference>
<protein>
    <recommendedName>
        <fullName evidence="4">BZIP domain-containing protein</fullName>
    </recommendedName>
</protein>
<sequence length="284" mass="31603">MMANVLPPLNMSRSSSSSLVPLDFSALPTFAESSFSPSCSGFLLSPLCGASALRSPLFTDPFLNSPSCNTNPFPLSPLPSAQPPSQSHDWSPVLASPELQPSAFDSNDSTTSLSTLVNTPSVPQEQQQTQKRQQHQQHHHQEQQARPQPVIQASLLPSPTETEQPLSPPQPKQQPKLTPSSSIDKAAERRRKNRESSSRCYYNRKRIIQTLEKELLEEKRKLTMLYDNALQLRHDNARLKKEVVTKGYAIPAAPNKNASASFSMRDYLELLHHSTYHSSHSLSQ</sequence>
<dbReference type="OrthoDB" id="10642349at2759"/>
<feature type="compositionally biased region" description="Low complexity" evidence="1">
    <location>
        <begin position="173"/>
        <end position="182"/>
    </location>
</feature>
<proteinExistence type="predicted"/>
<evidence type="ECO:0000313" key="2">
    <source>
        <dbReference type="EMBL" id="PXF48040.1"/>
    </source>
</evidence>
<name>A0A2V3J3S9_9FLOR</name>
<organism evidence="2 3">
    <name type="scientific">Gracilariopsis chorda</name>
    <dbReference type="NCBI Taxonomy" id="448386"/>
    <lineage>
        <taxon>Eukaryota</taxon>
        <taxon>Rhodophyta</taxon>
        <taxon>Florideophyceae</taxon>
        <taxon>Rhodymeniophycidae</taxon>
        <taxon>Gracilariales</taxon>
        <taxon>Gracilariaceae</taxon>
        <taxon>Gracilariopsis</taxon>
    </lineage>
</organism>
<comment type="caution">
    <text evidence="2">The sequence shown here is derived from an EMBL/GenBank/DDBJ whole genome shotgun (WGS) entry which is preliminary data.</text>
</comment>
<feature type="compositionally biased region" description="Low complexity" evidence="1">
    <location>
        <begin position="105"/>
        <end position="131"/>
    </location>
</feature>
<dbReference type="Proteomes" id="UP000247409">
    <property type="component" value="Unassembled WGS sequence"/>
</dbReference>
<evidence type="ECO:0000256" key="1">
    <source>
        <dbReference type="SAM" id="MobiDB-lite"/>
    </source>
</evidence>